<dbReference type="InterPro" id="IPR015590">
    <property type="entry name" value="Aldehyde_DH_dom"/>
</dbReference>
<gene>
    <name evidence="6" type="ORF">B0J13DRAFT_526331</name>
</gene>
<dbReference type="EMBL" id="JAGMUU010000011">
    <property type="protein sequence ID" value="KAH7142886.1"/>
    <property type="molecule type" value="Genomic_DNA"/>
</dbReference>
<sequence length="273" mass="28987">MGDLSSQLRPSPVATLSSSKPAKPTPSQLALCAEAGNALSLHMDIRKIKFPGSIEVGKLIQVAEAKSNLKCATLELGGKSLLINFPDANRDKALPSATLFLLVNSKGCALPTRLYVHEYFADEFAAKLKTMVEARAQSLGGDPTLAITRSSPLCHYCQRNVVFSYIDAGNKEAALLIGGKPFSSEDEVVKVANDTEFELAAYVWTADINGALRLSQKLEAETISVNEASSFHPSAPMGGWKLKITDRVRDAGGNPDAPGTVDAVRAGDKSGTP</sequence>
<proteinExistence type="inferred from homology"/>
<feature type="region of interest" description="Disordered" evidence="4">
    <location>
        <begin position="248"/>
        <end position="273"/>
    </location>
</feature>
<evidence type="ECO:0000256" key="1">
    <source>
        <dbReference type="ARBA" id="ARBA00009986"/>
    </source>
</evidence>
<feature type="domain" description="Aldehyde dehydrogenase" evidence="5">
    <location>
        <begin position="181"/>
        <end position="242"/>
    </location>
</feature>
<comment type="catalytic activity">
    <reaction evidence="3">
        <text>an aldehyde + NAD(+) + H2O = a carboxylate + NADH + 2 H(+)</text>
        <dbReference type="Rhea" id="RHEA:16185"/>
        <dbReference type="ChEBI" id="CHEBI:15377"/>
        <dbReference type="ChEBI" id="CHEBI:15378"/>
        <dbReference type="ChEBI" id="CHEBI:17478"/>
        <dbReference type="ChEBI" id="CHEBI:29067"/>
        <dbReference type="ChEBI" id="CHEBI:57540"/>
        <dbReference type="ChEBI" id="CHEBI:57945"/>
        <dbReference type="EC" id="1.2.1.3"/>
    </reaction>
</comment>
<evidence type="ECO:0000313" key="6">
    <source>
        <dbReference type="EMBL" id="KAH7142886.1"/>
    </source>
</evidence>
<reference evidence="6" key="1">
    <citation type="journal article" date="2021" name="Nat. Commun.">
        <title>Genetic determinants of endophytism in the Arabidopsis root mycobiome.</title>
        <authorList>
            <person name="Mesny F."/>
            <person name="Miyauchi S."/>
            <person name="Thiergart T."/>
            <person name="Pickel B."/>
            <person name="Atanasova L."/>
            <person name="Karlsson M."/>
            <person name="Huettel B."/>
            <person name="Barry K.W."/>
            <person name="Haridas S."/>
            <person name="Chen C."/>
            <person name="Bauer D."/>
            <person name="Andreopoulos W."/>
            <person name="Pangilinan J."/>
            <person name="LaButti K."/>
            <person name="Riley R."/>
            <person name="Lipzen A."/>
            <person name="Clum A."/>
            <person name="Drula E."/>
            <person name="Henrissat B."/>
            <person name="Kohler A."/>
            <person name="Grigoriev I.V."/>
            <person name="Martin F.M."/>
            <person name="Hacquard S."/>
        </authorList>
    </citation>
    <scope>NUCLEOTIDE SEQUENCE</scope>
    <source>
        <strain evidence="6">MPI-CAGE-AT-0021</strain>
    </source>
</reference>
<accession>A0A9P9J218</accession>
<dbReference type="AlphaFoldDB" id="A0A9P9J218"/>
<evidence type="ECO:0000256" key="4">
    <source>
        <dbReference type="SAM" id="MobiDB-lite"/>
    </source>
</evidence>
<dbReference type="PANTHER" id="PTHR11699">
    <property type="entry name" value="ALDEHYDE DEHYDROGENASE-RELATED"/>
    <property type="match status" value="1"/>
</dbReference>
<dbReference type="EC" id="1.2.1.3" evidence="2"/>
<comment type="similarity">
    <text evidence="1">Belongs to the aldehyde dehydrogenase family.</text>
</comment>
<dbReference type="Proteomes" id="UP000717696">
    <property type="component" value="Unassembled WGS sequence"/>
</dbReference>
<protein>
    <recommendedName>
        <fullName evidence="2">aldehyde dehydrogenase (NAD(+))</fullName>
        <ecNumber evidence="2">1.2.1.3</ecNumber>
    </recommendedName>
</protein>
<dbReference type="SUPFAM" id="SSF53720">
    <property type="entry name" value="ALDH-like"/>
    <property type="match status" value="1"/>
</dbReference>
<evidence type="ECO:0000259" key="5">
    <source>
        <dbReference type="Pfam" id="PF00171"/>
    </source>
</evidence>
<dbReference type="OrthoDB" id="310895at2759"/>
<dbReference type="Pfam" id="PF00171">
    <property type="entry name" value="Aldedh"/>
    <property type="match status" value="2"/>
</dbReference>
<dbReference type="Gene3D" id="3.40.309.10">
    <property type="entry name" value="Aldehyde Dehydrogenase, Chain A, domain 2"/>
    <property type="match status" value="2"/>
</dbReference>
<keyword evidence="7" id="KW-1185">Reference proteome</keyword>
<dbReference type="Gene3D" id="3.40.605.10">
    <property type="entry name" value="Aldehyde Dehydrogenase, Chain A, domain 1"/>
    <property type="match status" value="1"/>
</dbReference>
<dbReference type="InterPro" id="IPR016162">
    <property type="entry name" value="Ald_DH_N"/>
</dbReference>
<comment type="caution">
    <text evidence="6">The sequence shown here is derived from an EMBL/GenBank/DDBJ whole genome shotgun (WGS) entry which is preliminary data.</text>
</comment>
<organism evidence="6 7">
    <name type="scientific">Dactylonectria estremocensis</name>
    <dbReference type="NCBI Taxonomy" id="1079267"/>
    <lineage>
        <taxon>Eukaryota</taxon>
        <taxon>Fungi</taxon>
        <taxon>Dikarya</taxon>
        <taxon>Ascomycota</taxon>
        <taxon>Pezizomycotina</taxon>
        <taxon>Sordariomycetes</taxon>
        <taxon>Hypocreomycetidae</taxon>
        <taxon>Hypocreales</taxon>
        <taxon>Nectriaceae</taxon>
        <taxon>Dactylonectria</taxon>
    </lineage>
</organism>
<name>A0A9P9J218_9HYPO</name>
<evidence type="ECO:0000256" key="3">
    <source>
        <dbReference type="ARBA" id="ARBA00049194"/>
    </source>
</evidence>
<evidence type="ECO:0000256" key="2">
    <source>
        <dbReference type="ARBA" id="ARBA00024226"/>
    </source>
</evidence>
<dbReference type="InterPro" id="IPR016161">
    <property type="entry name" value="Ald_DH/histidinol_DH"/>
</dbReference>
<feature type="region of interest" description="Disordered" evidence="4">
    <location>
        <begin position="1"/>
        <end position="24"/>
    </location>
</feature>
<feature type="domain" description="Aldehyde dehydrogenase" evidence="5">
    <location>
        <begin position="33"/>
        <end position="179"/>
    </location>
</feature>
<dbReference type="InterPro" id="IPR016163">
    <property type="entry name" value="Ald_DH_C"/>
</dbReference>
<evidence type="ECO:0000313" key="7">
    <source>
        <dbReference type="Proteomes" id="UP000717696"/>
    </source>
</evidence>
<dbReference type="GO" id="GO:0004029">
    <property type="term" value="F:aldehyde dehydrogenase (NAD+) activity"/>
    <property type="evidence" value="ECO:0007669"/>
    <property type="project" value="UniProtKB-EC"/>
</dbReference>